<dbReference type="Proteomes" id="UP000249056">
    <property type="component" value="Unassembled WGS sequence"/>
</dbReference>
<sequence>MASELSRGNGIVPNEEQSPSSNADSVEFSSGSTASPVAFPYSSPPMSSAALLKRERRLRRAANYAADSLTMSDQFEVEDMRLLHKIQDVLNSAERKMNGLRALPPIDNCGYGTKILRVTAYMLNRAAVWPVTRIMAHALETQAVHMQTRTESSVSQR</sequence>
<accession>A0A395IY67</accession>
<evidence type="ECO:0000313" key="3">
    <source>
        <dbReference type="Proteomes" id="UP000249056"/>
    </source>
</evidence>
<name>A0A395IY67_9HELO</name>
<feature type="compositionally biased region" description="Polar residues" evidence="1">
    <location>
        <begin position="15"/>
        <end position="35"/>
    </location>
</feature>
<organism evidence="2 3">
    <name type="scientific">Monilinia fructigena</name>
    <dbReference type="NCBI Taxonomy" id="38457"/>
    <lineage>
        <taxon>Eukaryota</taxon>
        <taxon>Fungi</taxon>
        <taxon>Dikarya</taxon>
        <taxon>Ascomycota</taxon>
        <taxon>Pezizomycotina</taxon>
        <taxon>Leotiomycetes</taxon>
        <taxon>Helotiales</taxon>
        <taxon>Sclerotiniaceae</taxon>
        <taxon>Monilinia</taxon>
    </lineage>
</organism>
<dbReference type="OrthoDB" id="6077919at2759"/>
<gene>
    <name evidence="2" type="ORF">DID88_001421</name>
</gene>
<comment type="caution">
    <text evidence="2">The sequence shown here is derived from an EMBL/GenBank/DDBJ whole genome shotgun (WGS) entry which is preliminary data.</text>
</comment>
<evidence type="ECO:0000313" key="2">
    <source>
        <dbReference type="EMBL" id="RAL64824.1"/>
    </source>
</evidence>
<keyword evidence="3" id="KW-1185">Reference proteome</keyword>
<protein>
    <submittedName>
        <fullName evidence="2">Uncharacterized protein</fullName>
    </submittedName>
</protein>
<dbReference type="EMBL" id="QKRW01000012">
    <property type="protein sequence ID" value="RAL64824.1"/>
    <property type="molecule type" value="Genomic_DNA"/>
</dbReference>
<feature type="region of interest" description="Disordered" evidence="1">
    <location>
        <begin position="1"/>
        <end position="39"/>
    </location>
</feature>
<reference evidence="2 3" key="1">
    <citation type="submission" date="2018-06" db="EMBL/GenBank/DDBJ databases">
        <title>Genome Sequence of the Brown Rot Fungal Pathogen Monilinia fructigena.</title>
        <authorList>
            <person name="Landi L."/>
            <person name="De Miccolis Angelini R.M."/>
            <person name="Pollastro S."/>
            <person name="Abate D."/>
            <person name="Faretra F."/>
            <person name="Romanazzi G."/>
        </authorList>
    </citation>
    <scope>NUCLEOTIDE SEQUENCE [LARGE SCALE GENOMIC DNA]</scope>
    <source>
        <strain evidence="2 3">Mfrg269</strain>
    </source>
</reference>
<evidence type="ECO:0000256" key="1">
    <source>
        <dbReference type="SAM" id="MobiDB-lite"/>
    </source>
</evidence>
<proteinExistence type="predicted"/>
<dbReference type="AlphaFoldDB" id="A0A395IY67"/>